<dbReference type="AlphaFoldDB" id="A0A0L6V2T7"/>
<gene>
    <name evidence="1" type="ORF">VP01_293g2</name>
</gene>
<evidence type="ECO:0000313" key="1">
    <source>
        <dbReference type="EMBL" id="KNZ54460.1"/>
    </source>
</evidence>
<comment type="caution">
    <text evidence="1">The sequence shown here is derived from an EMBL/GenBank/DDBJ whole genome shotgun (WGS) entry which is preliminary data.</text>
</comment>
<organism evidence="1 2">
    <name type="scientific">Puccinia sorghi</name>
    <dbReference type="NCBI Taxonomy" id="27349"/>
    <lineage>
        <taxon>Eukaryota</taxon>
        <taxon>Fungi</taxon>
        <taxon>Dikarya</taxon>
        <taxon>Basidiomycota</taxon>
        <taxon>Pucciniomycotina</taxon>
        <taxon>Pucciniomycetes</taxon>
        <taxon>Pucciniales</taxon>
        <taxon>Pucciniaceae</taxon>
        <taxon>Puccinia</taxon>
    </lineage>
</organism>
<reference evidence="1 2" key="1">
    <citation type="submission" date="2015-08" db="EMBL/GenBank/DDBJ databases">
        <title>Next Generation Sequencing and Analysis of the Genome of Puccinia sorghi L Schw, the Causal Agent of Maize Common Rust.</title>
        <authorList>
            <person name="Rochi L."/>
            <person name="Burguener G."/>
            <person name="Darino M."/>
            <person name="Turjanski A."/>
            <person name="Kreff E."/>
            <person name="Dieguez M.J."/>
            <person name="Sacco F."/>
        </authorList>
    </citation>
    <scope>NUCLEOTIDE SEQUENCE [LARGE SCALE GENOMIC DNA]</scope>
    <source>
        <strain evidence="1 2">RO10H11247</strain>
    </source>
</reference>
<accession>A0A0L6V2T7</accession>
<dbReference type="EMBL" id="LAVV01007879">
    <property type="protein sequence ID" value="KNZ54460.1"/>
    <property type="molecule type" value="Genomic_DNA"/>
</dbReference>
<evidence type="ECO:0000313" key="2">
    <source>
        <dbReference type="Proteomes" id="UP000037035"/>
    </source>
</evidence>
<sequence>MKDSNSRIFRRVSQGSLNWSWPYKCQPRGPSRKTSIYNMCTRSEIPSIYNMPTAIIIVFLAHGMGSCLCVCQGGSGAQCPYFPWNYRLAGMASAKETSFISMCRNIPFASIHTHTLSPLKMSPMCKYVQDADLINLNHLDALRLILNKCRERAVRAAAGASHIWSETWVFDQTIHLYLRKVESNGTSISNITYNNSTWGWRQCPPSGTTHTDPMDEYFLLDALMERRKEGRWFGRLWAKYHFGIERVIQSVWSVLGRGVVWLLLKQEPTLTAKCVVVGTRKVGDAGDRQRNFYPTPHRLDTRLSILSDRLGGFRVITLCRALRETADHMAISTDEKVATSFFFLLFLHYTRKNRWDEDKPPVCIPMYSLTHNKLDIPISSSSFQHIVFLQVQRQTEKKEGRKKERKREIPHVCTSVMTHNHIIVLSQANQQHRAEAAEKKIQNPLVGLRACDLIKMRESDKNHPNCKLPSSIWRLSQQDLRRM</sequence>
<protein>
    <submittedName>
        <fullName evidence="1">Uncharacterized protein</fullName>
    </submittedName>
</protein>
<keyword evidence="2" id="KW-1185">Reference proteome</keyword>
<dbReference type="VEuPathDB" id="FungiDB:VP01_293g2"/>
<name>A0A0L6V2T7_9BASI</name>
<dbReference type="Proteomes" id="UP000037035">
    <property type="component" value="Unassembled WGS sequence"/>
</dbReference>
<proteinExistence type="predicted"/>